<dbReference type="InterPro" id="IPR005479">
    <property type="entry name" value="CPAse_ATP-bd"/>
</dbReference>
<evidence type="ECO:0000256" key="9">
    <source>
        <dbReference type="ARBA" id="ARBA00025711"/>
    </source>
</evidence>
<dbReference type="Pfam" id="PF02785">
    <property type="entry name" value="Biotin_carb_C"/>
    <property type="match status" value="1"/>
</dbReference>
<dbReference type="PROSITE" id="PS00188">
    <property type="entry name" value="BIOTIN"/>
    <property type="match status" value="1"/>
</dbReference>
<reference evidence="22" key="1">
    <citation type="journal article" date="2022" name="bioRxiv">
        <title>Sequencing and chromosome-scale assembly of the giantPleurodeles waltlgenome.</title>
        <authorList>
            <person name="Brown T."/>
            <person name="Elewa A."/>
            <person name="Iarovenko S."/>
            <person name="Subramanian E."/>
            <person name="Araus A.J."/>
            <person name="Petzold A."/>
            <person name="Susuki M."/>
            <person name="Suzuki K.-i.T."/>
            <person name="Hayashi T."/>
            <person name="Toyoda A."/>
            <person name="Oliveira C."/>
            <person name="Osipova E."/>
            <person name="Leigh N.D."/>
            <person name="Simon A."/>
            <person name="Yun M.H."/>
        </authorList>
    </citation>
    <scope>NUCLEOTIDE SEQUENCE</scope>
    <source>
        <strain evidence="22">20211129_DDA</strain>
        <tissue evidence="22">Liver</tissue>
    </source>
</reference>
<evidence type="ECO:0000256" key="6">
    <source>
        <dbReference type="ARBA" id="ARBA00022946"/>
    </source>
</evidence>
<evidence type="ECO:0000256" key="18">
    <source>
        <dbReference type="PROSITE-ProRule" id="PRU00409"/>
    </source>
</evidence>
<proteinExistence type="predicted"/>
<dbReference type="Pfam" id="PF00289">
    <property type="entry name" value="Biotin_carb_N"/>
    <property type="match status" value="1"/>
</dbReference>
<evidence type="ECO:0000256" key="8">
    <source>
        <dbReference type="ARBA" id="ARBA00023267"/>
    </source>
</evidence>
<evidence type="ECO:0000256" key="4">
    <source>
        <dbReference type="ARBA" id="ARBA00022741"/>
    </source>
</evidence>
<dbReference type="Proteomes" id="UP001066276">
    <property type="component" value="Chromosome 11"/>
</dbReference>
<dbReference type="InterPro" id="IPR011053">
    <property type="entry name" value="Single_hybrid_motif"/>
</dbReference>
<dbReference type="SMART" id="SM00878">
    <property type="entry name" value="Biotin_carb_C"/>
    <property type="match status" value="1"/>
</dbReference>
<evidence type="ECO:0000259" key="19">
    <source>
        <dbReference type="PROSITE" id="PS50968"/>
    </source>
</evidence>
<name>A0AAV7L872_PLEWA</name>
<dbReference type="GO" id="GO:0046872">
    <property type="term" value="F:metal ion binding"/>
    <property type="evidence" value="ECO:0007669"/>
    <property type="project" value="InterPro"/>
</dbReference>
<comment type="catalytic activity">
    <reaction evidence="11">
        <text>3-methylbut-2-enoyl-CoA + hydrogencarbonate + ATP = 3-methyl-(2E)-glutaconyl-CoA + ADP + phosphate + H(+)</text>
        <dbReference type="Rhea" id="RHEA:13589"/>
        <dbReference type="ChEBI" id="CHEBI:15378"/>
        <dbReference type="ChEBI" id="CHEBI:17544"/>
        <dbReference type="ChEBI" id="CHEBI:30616"/>
        <dbReference type="ChEBI" id="CHEBI:43474"/>
        <dbReference type="ChEBI" id="CHEBI:57344"/>
        <dbReference type="ChEBI" id="CHEBI:57346"/>
        <dbReference type="ChEBI" id="CHEBI:456216"/>
        <dbReference type="EC" id="6.4.1.4"/>
    </reaction>
</comment>
<evidence type="ECO:0000256" key="11">
    <source>
        <dbReference type="ARBA" id="ARBA00052347"/>
    </source>
</evidence>
<evidence type="ECO:0000256" key="7">
    <source>
        <dbReference type="ARBA" id="ARBA00023128"/>
    </source>
</evidence>
<evidence type="ECO:0000256" key="1">
    <source>
        <dbReference type="ARBA" id="ARBA00001953"/>
    </source>
</evidence>
<evidence type="ECO:0000313" key="23">
    <source>
        <dbReference type="Proteomes" id="UP001066276"/>
    </source>
</evidence>
<dbReference type="InterPro" id="IPR011054">
    <property type="entry name" value="Rudment_hybrid_motif"/>
</dbReference>
<dbReference type="Gene3D" id="3.30.470.20">
    <property type="entry name" value="ATP-grasp fold, B domain"/>
    <property type="match status" value="1"/>
</dbReference>
<keyword evidence="3" id="KW-0436">Ligase</keyword>
<evidence type="ECO:0000256" key="2">
    <source>
        <dbReference type="ARBA" id="ARBA00004305"/>
    </source>
</evidence>
<keyword evidence="7" id="KW-0496">Mitochondrion</keyword>
<comment type="pathway">
    <text evidence="9">Amino-acid degradation; L-leucine degradation; (S)-3-hydroxy-3-methylglutaryl-CoA from 3-isovaleryl-CoA: step 2/3.</text>
</comment>
<dbReference type="FunFam" id="3.30.1490.20:FF:000003">
    <property type="entry name" value="acetyl-CoA carboxylase isoform X1"/>
    <property type="match status" value="1"/>
</dbReference>
<keyword evidence="6" id="KW-0809">Transit peptide</keyword>
<dbReference type="FunFam" id="3.40.50.20:FF:000010">
    <property type="entry name" value="Propionyl-CoA carboxylase subunit alpha"/>
    <property type="match status" value="1"/>
</dbReference>
<dbReference type="EC" id="6.4.1.4" evidence="10"/>
<protein>
    <recommendedName>
        <fullName evidence="14">Methylcrotonoyl-CoA carboxylase subunit alpha, mitochondrial</fullName>
        <ecNumber evidence="10">6.4.1.4</ecNumber>
    </recommendedName>
    <alternativeName>
        <fullName evidence="15">3-methylcrotonyl-CoA carboxylase 1</fullName>
    </alternativeName>
    <alternativeName>
        <fullName evidence="16">3-methylcrotonyl-CoA carboxylase biotin-containing subunit</fullName>
    </alternativeName>
    <alternativeName>
        <fullName evidence="17">3-methylcrotonyl-CoA:carbon dioxide ligase subunit alpha</fullName>
    </alternativeName>
</protein>
<dbReference type="PANTHER" id="PTHR18866:SF33">
    <property type="entry name" value="METHYLCROTONOYL-COA CARBOXYLASE SUBUNIT ALPHA, MITOCHONDRIAL-RELATED"/>
    <property type="match status" value="1"/>
</dbReference>
<comment type="function">
    <text evidence="12">Biotin-attachment subunit of the 3-methylcrotonyl-CoA carboxylase, an enzyme that catalyzes the conversion of 3-methylcrotonyl-CoA to 3-methylglutaconyl-CoA, a critical step for leucine and isovaleric acid catabolism.</text>
</comment>
<dbReference type="InterPro" id="IPR011764">
    <property type="entry name" value="Biotin_carboxylation_dom"/>
</dbReference>
<gene>
    <name evidence="22" type="ORF">NDU88_000897</name>
</gene>
<accession>A0AAV7L872</accession>
<dbReference type="PROSITE" id="PS50968">
    <property type="entry name" value="BIOTINYL_LIPOYL"/>
    <property type="match status" value="1"/>
</dbReference>
<dbReference type="InterPro" id="IPR005482">
    <property type="entry name" value="Biotin_COase_C"/>
</dbReference>
<evidence type="ECO:0000256" key="17">
    <source>
        <dbReference type="ARBA" id="ARBA00082627"/>
    </source>
</evidence>
<evidence type="ECO:0000256" key="5">
    <source>
        <dbReference type="ARBA" id="ARBA00022840"/>
    </source>
</evidence>
<dbReference type="GO" id="GO:0004485">
    <property type="term" value="F:methylcrotonoyl-CoA carboxylase activity"/>
    <property type="evidence" value="ECO:0007669"/>
    <property type="project" value="UniProtKB-EC"/>
</dbReference>
<keyword evidence="5 18" id="KW-0067">ATP-binding</keyword>
<sequence>MITFTRWPPDVRFIKADCMVSPNQNLATFDFGGRCGHVTVLESPVKMTANVLLKGGKCQNLTTWLQQHQKCIWGNRSMSYASTTERSKIEKVLIANRGEIACRVMRTAKKMGVQSVAVYSDADKHSMHAAMADEAYLIGPAASQQSYLNMNKIIQVAKKSAVQAIHPGYGFLSENTEFAEMCKQEGIIFIGPPSSAIRDMGIKSTSKYIMSAAGVPVVEGYHGEEQSDQHLKEQAAKIGYPVMIKAVRGGGGKGMRIAQSELEFLEQLESARREARKSFNDDAMLIEKFVDNPRHVEVQVFGDQHGSAVYLFERDCSVQRRHQKIIEEAPGPGISPDVRKRLGEAAVKAAKAVNYVGAGTVEFIMDSQHNFYFMEMNTRLQVEHPVTEMITGTDLVEWQLKVAAGEKLPMTQEEISLRGHAFEARIYAEDPNNNFMPGAGPLLHLSTPPPDIFTRIETGVRQGDEVSVHYDPMIAKLVVWAEDRQAALMKLKYCLRQYNIVGLNTNIDFLLSLSSHPEFESGNVHTNFIPQHYNELFPPKKPISAEIVCQAALGLILQEELRTQDFRRKTRDPFSPFASSSGRRLNVCYSRNMTLLDGGNKVEIGIAYNQDGSYTMQVQDKIIHIFGDLEKEGDTTYLKCAINGILSKSKLVILDDTVHLFSMEGSAQISVPEPKYLSEVSTATTQAGAIAPMTGTIEKVFVKEGDRVQIGDPLMVMIAMKMEHTIRAPKAGIIKKVHYKEGFQANRHAPLVELVEEATDTE</sequence>
<dbReference type="SUPFAM" id="SSF51230">
    <property type="entry name" value="Single hybrid motif"/>
    <property type="match status" value="1"/>
</dbReference>
<keyword evidence="23" id="KW-1185">Reference proteome</keyword>
<evidence type="ECO:0000259" key="21">
    <source>
        <dbReference type="PROSITE" id="PS50979"/>
    </source>
</evidence>
<dbReference type="Gene3D" id="3.30.1490.20">
    <property type="entry name" value="ATP-grasp fold, A domain"/>
    <property type="match status" value="1"/>
</dbReference>
<dbReference type="PROSITE" id="PS50975">
    <property type="entry name" value="ATP_GRASP"/>
    <property type="match status" value="1"/>
</dbReference>
<dbReference type="PANTHER" id="PTHR18866">
    <property type="entry name" value="CARBOXYLASE:PYRUVATE/ACETYL-COA/PROPIONYL-COA CARBOXYLASE"/>
    <property type="match status" value="1"/>
</dbReference>
<evidence type="ECO:0000256" key="3">
    <source>
        <dbReference type="ARBA" id="ARBA00022598"/>
    </source>
</evidence>
<dbReference type="SUPFAM" id="SSF52440">
    <property type="entry name" value="PreATP-grasp domain"/>
    <property type="match status" value="1"/>
</dbReference>
<dbReference type="Gene3D" id="3.40.50.20">
    <property type="match status" value="1"/>
</dbReference>
<dbReference type="InterPro" id="IPR016185">
    <property type="entry name" value="PreATP-grasp_dom_sf"/>
</dbReference>
<comment type="subcellular location">
    <subcellularLocation>
        <location evidence="2">Mitochondrion matrix</location>
    </subcellularLocation>
</comment>
<dbReference type="InterPro" id="IPR013815">
    <property type="entry name" value="ATP_grasp_subdomain_1"/>
</dbReference>
<dbReference type="InterPro" id="IPR005481">
    <property type="entry name" value="BC-like_N"/>
</dbReference>
<dbReference type="CDD" id="cd06850">
    <property type="entry name" value="biotinyl_domain"/>
    <property type="match status" value="1"/>
</dbReference>
<dbReference type="SUPFAM" id="SSF56059">
    <property type="entry name" value="Glutathione synthetase ATP-binding domain-like"/>
    <property type="match status" value="1"/>
</dbReference>
<keyword evidence="4 18" id="KW-0547">Nucleotide-binding</keyword>
<dbReference type="NCBIfam" id="NF006367">
    <property type="entry name" value="PRK08591.1"/>
    <property type="match status" value="1"/>
</dbReference>
<dbReference type="Pfam" id="PF02786">
    <property type="entry name" value="CPSase_L_D2"/>
    <property type="match status" value="1"/>
</dbReference>
<evidence type="ECO:0000256" key="13">
    <source>
        <dbReference type="ARBA" id="ARBA00065291"/>
    </source>
</evidence>
<dbReference type="Gene3D" id="2.40.50.100">
    <property type="match status" value="1"/>
</dbReference>
<dbReference type="SUPFAM" id="SSF51246">
    <property type="entry name" value="Rudiment single hybrid motif"/>
    <property type="match status" value="1"/>
</dbReference>
<dbReference type="FunFam" id="3.30.470.20:FF:000028">
    <property type="entry name" value="Methylcrotonoyl-CoA carboxylase subunit alpha, mitochondrial"/>
    <property type="match status" value="1"/>
</dbReference>
<evidence type="ECO:0000313" key="22">
    <source>
        <dbReference type="EMBL" id="KAJ1087732.1"/>
    </source>
</evidence>
<dbReference type="Pfam" id="PF00364">
    <property type="entry name" value="Biotin_lipoyl"/>
    <property type="match status" value="1"/>
</dbReference>
<dbReference type="AlphaFoldDB" id="A0AAV7L872"/>
<comment type="cofactor">
    <cofactor evidence="1">
        <name>biotin</name>
        <dbReference type="ChEBI" id="CHEBI:57586"/>
    </cofactor>
</comment>
<organism evidence="22 23">
    <name type="scientific">Pleurodeles waltl</name>
    <name type="common">Iberian ribbed newt</name>
    <dbReference type="NCBI Taxonomy" id="8319"/>
    <lineage>
        <taxon>Eukaryota</taxon>
        <taxon>Metazoa</taxon>
        <taxon>Chordata</taxon>
        <taxon>Craniata</taxon>
        <taxon>Vertebrata</taxon>
        <taxon>Euteleostomi</taxon>
        <taxon>Amphibia</taxon>
        <taxon>Batrachia</taxon>
        <taxon>Caudata</taxon>
        <taxon>Salamandroidea</taxon>
        <taxon>Salamandridae</taxon>
        <taxon>Pleurodelinae</taxon>
        <taxon>Pleurodeles</taxon>
    </lineage>
</organism>
<comment type="caution">
    <text evidence="22">The sequence shown here is derived from an EMBL/GenBank/DDBJ whole genome shotgun (WGS) entry which is preliminary data.</text>
</comment>
<dbReference type="FunFam" id="2.40.50.100:FF:000003">
    <property type="entry name" value="Acetyl-CoA carboxylase biotin carboxyl carrier protein"/>
    <property type="match status" value="1"/>
</dbReference>
<dbReference type="PROSITE" id="PS00867">
    <property type="entry name" value="CPSASE_2"/>
    <property type="match status" value="1"/>
</dbReference>
<evidence type="ECO:0000256" key="16">
    <source>
        <dbReference type="ARBA" id="ARBA00076418"/>
    </source>
</evidence>
<dbReference type="InterPro" id="IPR001882">
    <property type="entry name" value="Biotin_BS"/>
</dbReference>
<dbReference type="GO" id="GO:0005524">
    <property type="term" value="F:ATP binding"/>
    <property type="evidence" value="ECO:0007669"/>
    <property type="project" value="UniProtKB-UniRule"/>
</dbReference>
<feature type="domain" description="Lipoyl-binding" evidence="19">
    <location>
        <begin position="678"/>
        <end position="755"/>
    </location>
</feature>
<dbReference type="InterPro" id="IPR011761">
    <property type="entry name" value="ATP-grasp"/>
</dbReference>
<evidence type="ECO:0000256" key="12">
    <source>
        <dbReference type="ARBA" id="ARBA00055202"/>
    </source>
</evidence>
<dbReference type="Gene3D" id="3.30.700.40">
    <property type="match status" value="1"/>
</dbReference>
<dbReference type="EMBL" id="JANPWB010000015">
    <property type="protein sequence ID" value="KAJ1087732.1"/>
    <property type="molecule type" value="Genomic_DNA"/>
</dbReference>
<evidence type="ECO:0000256" key="14">
    <source>
        <dbReference type="ARBA" id="ARBA00070568"/>
    </source>
</evidence>
<dbReference type="InterPro" id="IPR000089">
    <property type="entry name" value="Biotin_lipoyl"/>
</dbReference>
<dbReference type="InterPro" id="IPR050856">
    <property type="entry name" value="Biotin_carboxylase_complex"/>
</dbReference>
<feature type="domain" description="Biotin carboxylation" evidence="21">
    <location>
        <begin position="88"/>
        <end position="534"/>
    </location>
</feature>
<dbReference type="PROSITE" id="PS50979">
    <property type="entry name" value="BC"/>
    <property type="match status" value="1"/>
</dbReference>
<dbReference type="GO" id="GO:0005759">
    <property type="term" value="C:mitochondrial matrix"/>
    <property type="evidence" value="ECO:0007669"/>
    <property type="project" value="UniProtKB-SubCell"/>
</dbReference>
<evidence type="ECO:0000256" key="15">
    <source>
        <dbReference type="ARBA" id="ARBA00076115"/>
    </source>
</evidence>
<evidence type="ECO:0000256" key="10">
    <source>
        <dbReference type="ARBA" id="ARBA00026116"/>
    </source>
</evidence>
<feature type="domain" description="ATP-grasp" evidence="20">
    <location>
        <begin position="207"/>
        <end position="404"/>
    </location>
</feature>
<comment type="subunit">
    <text evidence="13">Probably a dodecamer composed of six biotin-containing alpha subunits (MCCC1) and six beta (MCCC2) subunits. Interacts (via the biotin carboxylation domain) with SIRT4.</text>
</comment>
<keyword evidence="8" id="KW-0092">Biotin</keyword>
<evidence type="ECO:0000259" key="20">
    <source>
        <dbReference type="PROSITE" id="PS50975"/>
    </source>
</evidence>